<evidence type="ECO:0000313" key="1">
    <source>
        <dbReference type="EMBL" id="KAK1886084.1"/>
    </source>
</evidence>
<accession>A0AAD9F1W9</accession>
<keyword evidence="2" id="KW-1185">Reference proteome</keyword>
<sequence>MRWCYSAIYRRLSLRNTEPLAKREQWPSIGSHPAPTMGSESSALIFPLPLFPAVPPPGLMNDLVGDGSCGCGGASGARRGEETLFLSPPSYYSHSPGFTAMQPCQEQDGTGLLDYLLQ</sequence>
<comment type="caution">
    <text evidence="1">The sequence shown here is derived from an EMBL/GenBank/DDBJ whole genome shotgun (WGS) entry which is preliminary data.</text>
</comment>
<name>A0AAD9F1W9_DISEL</name>
<protein>
    <submittedName>
        <fullName evidence="1">Prophage phiRv2 integrase</fullName>
    </submittedName>
</protein>
<proteinExistence type="predicted"/>
<dbReference type="Proteomes" id="UP001228049">
    <property type="component" value="Unassembled WGS sequence"/>
</dbReference>
<dbReference type="AlphaFoldDB" id="A0AAD9F1W9"/>
<evidence type="ECO:0000313" key="2">
    <source>
        <dbReference type="Proteomes" id="UP001228049"/>
    </source>
</evidence>
<dbReference type="EMBL" id="JASDAP010000020">
    <property type="protein sequence ID" value="KAK1886084.1"/>
    <property type="molecule type" value="Genomic_DNA"/>
</dbReference>
<reference evidence="1" key="1">
    <citation type="submission" date="2023-04" db="EMBL/GenBank/DDBJ databases">
        <title>Chromosome-level genome of Chaenocephalus aceratus.</title>
        <authorList>
            <person name="Park H."/>
        </authorList>
    </citation>
    <scope>NUCLEOTIDE SEQUENCE</scope>
    <source>
        <strain evidence="1">DE</strain>
        <tissue evidence="1">Muscle</tissue>
    </source>
</reference>
<organism evidence="1 2">
    <name type="scientific">Dissostichus eleginoides</name>
    <name type="common">Patagonian toothfish</name>
    <name type="synonym">Dissostichus amissus</name>
    <dbReference type="NCBI Taxonomy" id="100907"/>
    <lineage>
        <taxon>Eukaryota</taxon>
        <taxon>Metazoa</taxon>
        <taxon>Chordata</taxon>
        <taxon>Craniata</taxon>
        <taxon>Vertebrata</taxon>
        <taxon>Euteleostomi</taxon>
        <taxon>Actinopterygii</taxon>
        <taxon>Neopterygii</taxon>
        <taxon>Teleostei</taxon>
        <taxon>Neoteleostei</taxon>
        <taxon>Acanthomorphata</taxon>
        <taxon>Eupercaria</taxon>
        <taxon>Perciformes</taxon>
        <taxon>Notothenioidei</taxon>
        <taxon>Nototheniidae</taxon>
        <taxon>Dissostichus</taxon>
    </lineage>
</organism>
<gene>
    <name evidence="1" type="ORF">KUDE01_029801</name>
</gene>